<dbReference type="OrthoDB" id="40902at2759"/>
<feature type="region of interest" description="Disordered" evidence="5">
    <location>
        <begin position="334"/>
        <end position="367"/>
    </location>
</feature>
<evidence type="ECO:0000313" key="8">
    <source>
        <dbReference type="EMBL" id="KAG7380868.1"/>
    </source>
</evidence>
<gene>
    <name evidence="8" type="ORF">PHYPSEUDO_006703</name>
</gene>
<dbReference type="PANTHER" id="PTHR16320">
    <property type="entry name" value="SPHINGOMYELINASE FAMILY MEMBER"/>
    <property type="match status" value="1"/>
</dbReference>
<comment type="caution">
    <text evidence="8">The sequence shown here is derived from an EMBL/GenBank/DDBJ whole genome shotgun (WGS) entry which is preliminary data.</text>
</comment>
<reference evidence="8" key="1">
    <citation type="submission" date="2021-02" db="EMBL/GenBank/DDBJ databases">
        <authorList>
            <person name="Palmer J.M."/>
        </authorList>
    </citation>
    <scope>NUCLEOTIDE SEQUENCE</scope>
    <source>
        <strain evidence="8">SCRP734</strain>
    </source>
</reference>
<dbReference type="InterPro" id="IPR038772">
    <property type="entry name" value="Sph/SMPD2-like"/>
</dbReference>
<feature type="compositionally biased region" description="Low complexity" evidence="5">
    <location>
        <begin position="471"/>
        <end position="487"/>
    </location>
</feature>
<keyword evidence="4" id="KW-0378">Hydrolase</keyword>
<name>A0A8T1VKY2_9STRA</name>
<evidence type="ECO:0000313" key="9">
    <source>
        <dbReference type="Proteomes" id="UP000694044"/>
    </source>
</evidence>
<keyword evidence="3" id="KW-0732">Signal</keyword>
<comment type="similarity">
    <text evidence="1">Belongs to the neutral sphingomyelinase family.</text>
</comment>
<protein>
    <recommendedName>
        <fullName evidence="2">sphingomyelin phosphodiesterase</fullName>
        <ecNumber evidence="2">3.1.4.12</ecNumber>
    </recommendedName>
</protein>
<evidence type="ECO:0000256" key="1">
    <source>
        <dbReference type="ARBA" id="ARBA00006335"/>
    </source>
</evidence>
<evidence type="ECO:0000256" key="3">
    <source>
        <dbReference type="ARBA" id="ARBA00022729"/>
    </source>
</evidence>
<feature type="region of interest" description="Disordered" evidence="5">
    <location>
        <begin position="37"/>
        <end position="91"/>
    </location>
</feature>
<evidence type="ECO:0000256" key="4">
    <source>
        <dbReference type="ARBA" id="ARBA00022801"/>
    </source>
</evidence>
<keyword evidence="6" id="KW-1133">Transmembrane helix</keyword>
<feature type="region of interest" description="Disordered" evidence="5">
    <location>
        <begin position="400"/>
        <end position="501"/>
    </location>
</feature>
<feature type="compositionally biased region" description="Low complexity" evidence="5">
    <location>
        <begin position="204"/>
        <end position="217"/>
    </location>
</feature>
<feature type="domain" description="Endonuclease/exonuclease/phosphatase" evidence="7">
    <location>
        <begin position="666"/>
        <end position="961"/>
    </location>
</feature>
<dbReference type="PANTHER" id="PTHR16320:SF23">
    <property type="entry name" value="SPHINGOMYELINASE C 1"/>
    <property type="match status" value="1"/>
</dbReference>
<feature type="region of interest" description="Disordered" evidence="5">
    <location>
        <begin position="197"/>
        <end position="227"/>
    </location>
</feature>
<dbReference type="CDD" id="cd09078">
    <property type="entry name" value="nSMase"/>
    <property type="match status" value="1"/>
</dbReference>
<evidence type="ECO:0000256" key="6">
    <source>
        <dbReference type="SAM" id="Phobius"/>
    </source>
</evidence>
<dbReference type="InterPro" id="IPR017766">
    <property type="entry name" value="Sphingomyelinase/PLipase_C"/>
</dbReference>
<dbReference type="Pfam" id="PF03372">
    <property type="entry name" value="Exo_endo_phos"/>
    <property type="match status" value="1"/>
</dbReference>
<evidence type="ECO:0000259" key="7">
    <source>
        <dbReference type="Pfam" id="PF03372"/>
    </source>
</evidence>
<dbReference type="InterPro" id="IPR005135">
    <property type="entry name" value="Endo/exonuclease/phosphatase"/>
</dbReference>
<feature type="transmembrane region" description="Helical" evidence="6">
    <location>
        <begin position="133"/>
        <end position="154"/>
    </location>
</feature>
<dbReference type="EC" id="3.1.4.12" evidence="2"/>
<dbReference type="AlphaFoldDB" id="A0A8T1VKY2"/>
<keyword evidence="6" id="KW-0812">Transmembrane</keyword>
<evidence type="ECO:0000256" key="2">
    <source>
        <dbReference type="ARBA" id="ARBA00012369"/>
    </source>
</evidence>
<dbReference type="EMBL" id="JAGDFM010000272">
    <property type="protein sequence ID" value="KAG7380868.1"/>
    <property type="molecule type" value="Genomic_DNA"/>
</dbReference>
<sequence length="972" mass="108439">MTPARITPTYSSPFLSVPKVTCSAQTDKSRCWRVALQTESHSEHPARGFTPTSAARRGDAAQSTDSMPSAEDADVPLLQSNSRRQRAPLAKSDLPTMTDMDEYICYGDRVAFLCEGQLLALTRKLNLTYQQMALLAASTLATGGLMGIAGFFVWRKGLFRKRYAALFGDDVYNEDDLVDPEGGVTLDPVPLLGGGDRRSLRSKTQSTVTSSRITTTSGVAGEPDAPVGGSTATHGSVAFRLFEFDPKKQQLVFSSVGLPVKFGTPLVVVHAETGRAIRYLTHRGAVTISKPPVNLAFHRQVRASLFAMEESAVHLNSIKRSRPQSLTTALVSSSNTNINNGEAGALRATVADPTRTGEPEQNEQAMTPTGQDDFMVELADQSQNQGQTQSQRQVQVLTSYPRGRKLQNLSNVQPNRQRPRSRKQQQSARSMQYSAQRRSMDQTSSSAAAFRAAIDDPRARQPALSYGDDPTGSTVVNVSDTSNTSSGRGRRRAASSSASAIAGSGSNAFYRSISESYMNMVSDITDTLQQQRDRQRDRQELRRRQKALMKDLPNMSFNNPLGKYYVATVEPVRHQMNGSNYRLPVSPSDEYLRWGQPMSLFSKFNGRACGIRPREYYKDSDLYLTTEATPTTIVPLREDGDLKCMAKESTRYLAHLEKRQVNLSVGTYNVWMMPRKVSAFTSCSPKKNTRARLIGDLLPPCDIWILTECFDYRARDILLDKMSEAGYFFFSPTVGHKRVNKTNMRKLLNGGVLLASKYPILSVRVKLFEGACAGADKLADKGVLYCKILKDGLLVHVFSTHLQAWNDPLSRTMRKLQMDMVANFMRAMDIDEVNDTVLFVGDLNVNYWLNKTNQEYDEMLDIFEAKDPSVVRPRRLGNASDSDKKESAAEFKHLRKYSFDPRVNALAADGLSTDGSLELLDFILYSRTHRQPKTASSWVQPLTTTQPWMWRNQPQYNLSDHFPVVSEFTFEM</sequence>
<accession>A0A8T1VKY2</accession>
<feature type="compositionally biased region" description="Polar residues" evidence="5">
    <location>
        <begin position="433"/>
        <end position="447"/>
    </location>
</feature>
<dbReference type="FunFam" id="3.60.10.10:FF:000090">
    <property type="entry name" value="Actin"/>
    <property type="match status" value="1"/>
</dbReference>
<keyword evidence="9" id="KW-1185">Reference proteome</keyword>
<keyword evidence="6" id="KW-0472">Membrane</keyword>
<dbReference type="Proteomes" id="UP000694044">
    <property type="component" value="Unassembled WGS sequence"/>
</dbReference>
<evidence type="ECO:0000256" key="5">
    <source>
        <dbReference type="SAM" id="MobiDB-lite"/>
    </source>
</evidence>
<proteinExistence type="inferred from homology"/>
<organism evidence="8 9">
    <name type="scientific">Phytophthora pseudosyringae</name>
    <dbReference type="NCBI Taxonomy" id="221518"/>
    <lineage>
        <taxon>Eukaryota</taxon>
        <taxon>Sar</taxon>
        <taxon>Stramenopiles</taxon>
        <taxon>Oomycota</taxon>
        <taxon>Peronosporomycetes</taxon>
        <taxon>Peronosporales</taxon>
        <taxon>Peronosporaceae</taxon>
        <taxon>Phytophthora</taxon>
    </lineage>
</organism>
<dbReference type="GO" id="GO:0004767">
    <property type="term" value="F:sphingomyelin phosphodiesterase activity"/>
    <property type="evidence" value="ECO:0007669"/>
    <property type="project" value="UniProtKB-EC"/>
</dbReference>
<dbReference type="GO" id="GO:0005576">
    <property type="term" value="C:extracellular region"/>
    <property type="evidence" value="ECO:0007669"/>
    <property type="project" value="InterPro"/>
</dbReference>